<dbReference type="GO" id="GO:0046872">
    <property type="term" value="F:metal ion binding"/>
    <property type="evidence" value="ECO:0007669"/>
    <property type="project" value="UniProtKB-KW"/>
</dbReference>
<dbReference type="InterPro" id="IPR004480">
    <property type="entry name" value="Monothiol_GRX-rel"/>
</dbReference>
<dbReference type="InterPro" id="IPR033658">
    <property type="entry name" value="GRX_PICOT-like"/>
</dbReference>
<evidence type="ECO:0000256" key="2">
    <source>
        <dbReference type="ARBA" id="ARBA00022723"/>
    </source>
</evidence>
<organism evidence="11 12">
    <name type="scientific">Puccinia coronata f. sp. avenae</name>
    <dbReference type="NCBI Taxonomy" id="200324"/>
    <lineage>
        <taxon>Eukaryota</taxon>
        <taxon>Fungi</taxon>
        <taxon>Dikarya</taxon>
        <taxon>Basidiomycota</taxon>
        <taxon>Pucciniomycotina</taxon>
        <taxon>Pucciniomycetes</taxon>
        <taxon>Pucciniales</taxon>
        <taxon>Pucciniaceae</taxon>
        <taxon>Puccinia</taxon>
    </lineage>
</organism>
<evidence type="ECO:0000313" key="9">
    <source>
        <dbReference type="EMBL" id="PLW18746.1"/>
    </source>
</evidence>
<dbReference type="GO" id="GO:0015036">
    <property type="term" value="F:disulfide oxidoreductase activity"/>
    <property type="evidence" value="ECO:0007669"/>
    <property type="project" value="UniProtKB-ARBA"/>
</dbReference>
<dbReference type="PANTHER" id="PTHR10293">
    <property type="entry name" value="GLUTAREDOXIN FAMILY MEMBER"/>
    <property type="match status" value="1"/>
</dbReference>
<proteinExistence type="inferred from homology"/>
<dbReference type="PANTHER" id="PTHR10293:SF73">
    <property type="entry name" value="GLUTAREDOXIN-3"/>
    <property type="match status" value="1"/>
</dbReference>
<dbReference type="OrthoDB" id="415696at2759"/>
<dbReference type="Pfam" id="PF00462">
    <property type="entry name" value="Glutaredoxin"/>
    <property type="match status" value="1"/>
</dbReference>
<evidence type="ECO:0000256" key="3">
    <source>
        <dbReference type="ARBA" id="ARBA00023004"/>
    </source>
</evidence>
<dbReference type="STRING" id="200324.A0A2N5V877"/>
<gene>
    <name evidence="11" type="ORF">PCANC_08805</name>
    <name evidence="9" type="ORF">PCANC_10930</name>
    <name evidence="10" type="ORF">PCASD_14539</name>
</gene>
<name>A0A2N5V877_9BASI</name>
<dbReference type="Proteomes" id="UP000235392">
    <property type="component" value="Unassembled WGS sequence"/>
</dbReference>
<dbReference type="GO" id="GO:0051537">
    <property type="term" value="F:2 iron, 2 sulfur cluster binding"/>
    <property type="evidence" value="ECO:0007669"/>
    <property type="project" value="TreeGrafter"/>
</dbReference>
<dbReference type="EMBL" id="PGCI01000670">
    <property type="protein sequence ID" value="PLW22264.1"/>
    <property type="molecule type" value="Genomic_DNA"/>
</dbReference>
<dbReference type="InterPro" id="IPR036249">
    <property type="entry name" value="Thioredoxin-like_sf"/>
</dbReference>
<evidence type="ECO:0000256" key="1">
    <source>
        <dbReference type="ARBA" id="ARBA00009630"/>
    </source>
</evidence>
<evidence type="ECO:0000256" key="4">
    <source>
        <dbReference type="ARBA" id="ARBA00023014"/>
    </source>
</evidence>
<dbReference type="GO" id="GO:0005634">
    <property type="term" value="C:nucleus"/>
    <property type="evidence" value="ECO:0007669"/>
    <property type="project" value="TreeGrafter"/>
</dbReference>
<keyword evidence="3" id="KW-0408">Iron</keyword>
<evidence type="ECO:0000256" key="5">
    <source>
        <dbReference type="ARBA" id="ARBA00055846"/>
    </source>
</evidence>
<comment type="caution">
    <text evidence="11">The sequence shown here is derived from an EMBL/GenBank/DDBJ whole genome shotgun (WGS) entry which is preliminary data.</text>
</comment>
<dbReference type="Gene3D" id="3.40.30.10">
    <property type="entry name" value="Glutaredoxin"/>
    <property type="match status" value="2"/>
</dbReference>
<dbReference type="GO" id="GO:0005829">
    <property type="term" value="C:cytosol"/>
    <property type="evidence" value="ECO:0007669"/>
    <property type="project" value="TreeGrafter"/>
</dbReference>
<keyword evidence="12" id="KW-1185">Reference proteome</keyword>
<comment type="function">
    <text evidence="5">Monothiol glutaredoxin involved in the biogenesis of iron-sulfur clusters. Binds one iron-sulfur cluster per dimer. The iron-sulfur cluster is bound between subunits, and is complexed by a bound glutathione and a cysteine residue from each subunit.</text>
</comment>
<dbReference type="Pfam" id="PF00085">
    <property type="entry name" value="Thioredoxin"/>
    <property type="match status" value="1"/>
</dbReference>
<evidence type="ECO:0000313" key="10">
    <source>
        <dbReference type="EMBL" id="PLW22264.1"/>
    </source>
</evidence>
<dbReference type="FunFam" id="3.40.30.10:FF:000092">
    <property type="entry name" value="Monothiol glutaredoxin"/>
    <property type="match status" value="1"/>
</dbReference>
<evidence type="ECO:0000313" key="11">
    <source>
        <dbReference type="EMBL" id="PLW46207.1"/>
    </source>
</evidence>
<evidence type="ECO:0000313" key="13">
    <source>
        <dbReference type="Proteomes" id="UP000235392"/>
    </source>
</evidence>
<dbReference type="EMBL" id="PGCJ01000121">
    <property type="protein sequence ID" value="PLW46207.1"/>
    <property type="molecule type" value="Genomic_DNA"/>
</dbReference>
<dbReference type="SUPFAM" id="SSF52833">
    <property type="entry name" value="Thioredoxin-like"/>
    <property type="match status" value="2"/>
</dbReference>
<keyword evidence="4" id="KW-0411">Iron-sulfur</keyword>
<comment type="similarity">
    <text evidence="1">Belongs to the glutaredoxin family. Monothiol subfamily.</text>
</comment>
<reference evidence="12 13" key="1">
    <citation type="submission" date="2017-11" db="EMBL/GenBank/DDBJ databases">
        <title>De novo assembly and phasing of dikaryotic genomes from two isolates of Puccinia coronata f. sp. avenae, the causal agent of oat crown rust.</title>
        <authorList>
            <person name="Miller M.E."/>
            <person name="Zhang Y."/>
            <person name="Omidvar V."/>
            <person name="Sperschneider J."/>
            <person name="Schwessinger B."/>
            <person name="Raley C."/>
            <person name="Palmer J.M."/>
            <person name="Garnica D."/>
            <person name="Upadhyaya N."/>
            <person name="Rathjen J."/>
            <person name="Taylor J.M."/>
            <person name="Park R.F."/>
            <person name="Dodds P.N."/>
            <person name="Hirsch C.D."/>
            <person name="Kianian S.F."/>
            <person name="Figueroa M."/>
        </authorList>
    </citation>
    <scope>NUCLEOTIDE SEQUENCE [LARGE SCALE GENOMIC DNA]</scope>
    <source>
        <strain evidence="11">12NC29</strain>
        <strain evidence="10">12SD80</strain>
    </source>
</reference>
<feature type="region of interest" description="Disordered" evidence="6">
    <location>
        <begin position="1"/>
        <end position="23"/>
    </location>
</feature>
<evidence type="ECO:0000259" key="7">
    <source>
        <dbReference type="Pfam" id="PF00085"/>
    </source>
</evidence>
<feature type="compositionally biased region" description="Polar residues" evidence="6">
    <location>
        <begin position="193"/>
        <end position="223"/>
    </location>
</feature>
<dbReference type="AlphaFoldDB" id="A0A2N5V877"/>
<feature type="domain" description="Glutaredoxin" evidence="8">
    <location>
        <begin position="245"/>
        <end position="309"/>
    </location>
</feature>
<dbReference type="Proteomes" id="UP000235388">
    <property type="component" value="Unassembled WGS sequence"/>
</dbReference>
<protein>
    <submittedName>
        <fullName evidence="11">Uncharacterized protein</fullName>
    </submittedName>
</protein>
<feature type="region of interest" description="Disordered" evidence="6">
    <location>
        <begin position="193"/>
        <end position="227"/>
    </location>
</feature>
<dbReference type="InterPro" id="IPR002109">
    <property type="entry name" value="Glutaredoxin"/>
</dbReference>
<feature type="compositionally biased region" description="Polar residues" evidence="6">
    <location>
        <begin position="1"/>
        <end position="10"/>
    </location>
</feature>
<accession>A0A2N5V877</accession>
<dbReference type="PROSITE" id="PS51354">
    <property type="entry name" value="GLUTAREDOXIN_2"/>
    <property type="match status" value="1"/>
</dbReference>
<dbReference type="InterPro" id="IPR013766">
    <property type="entry name" value="Thioredoxin_domain"/>
</dbReference>
<evidence type="ECO:0000259" key="8">
    <source>
        <dbReference type="Pfam" id="PF00462"/>
    </source>
</evidence>
<keyword evidence="2" id="KW-0479">Metal-binding</keyword>
<sequence>MSCIAAQQPTGLRRGEESRLGRARSNAQYSLLKLSSQYSKKQPLELEPGSDLGADIYTSQDTSIMNAEADKSSDKMGTNYQKLESPTQLQTLLGADLKRLSILYFRAEWAEICRTADPVIKSLSEKWKEPLFVEIEAESLPEVAESFEVSSVPCFVILRGHQLLSRIVGAELPQLESDVEKFVKASQNNQTNGKYEVLSETTQKPQPPSSGTSANKPQSGVSSTEDETEEQLFARCKSLMQQSKVVLFMKGDPKTPRCGFSQQTVKILQDLNIEFTTFDILTDEKVRQGMKKLNSWPTFPQIIIKGELVGGLDILKEMIQHNGKEKTELDELLGN</sequence>
<evidence type="ECO:0000256" key="6">
    <source>
        <dbReference type="SAM" id="MobiDB-lite"/>
    </source>
</evidence>
<dbReference type="FunFam" id="3.40.30.10:FF:000012">
    <property type="entry name" value="Monothiol glutaredoxin"/>
    <property type="match status" value="1"/>
</dbReference>
<dbReference type="GO" id="GO:0006879">
    <property type="term" value="P:intracellular iron ion homeostasis"/>
    <property type="evidence" value="ECO:0007669"/>
    <property type="project" value="TreeGrafter"/>
</dbReference>
<dbReference type="CDD" id="cd03028">
    <property type="entry name" value="GRX_PICOT_like"/>
    <property type="match status" value="1"/>
</dbReference>
<evidence type="ECO:0000313" key="12">
    <source>
        <dbReference type="Proteomes" id="UP000235388"/>
    </source>
</evidence>
<dbReference type="EMBL" id="PGCJ01000825">
    <property type="protein sequence ID" value="PLW18746.1"/>
    <property type="molecule type" value="Genomic_DNA"/>
</dbReference>
<feature type="domain" description="Thioredoxin" evidence="7">
    <location>
        <begin position="98"/>
        <end position="177"/>
    </location>
</feature>